<reference evidence="1 2" key="1">
    <citation type="submission" date="2015-11" db="EMBL/GenBank/DDBJ databases">
        <title>Genomic analysis of 38 Legionella species identifies large and diverse effector repertoires.</title>
        <authorList>
            <person name="Burstein D."/>
            <person name="Amaro F."/>
            <person name="Zusman T."/>
            <person name="Lifshitz Z."/>
            <person name="Cohen O."/>
            <person name="Gilbert J.A."/>
            <person name="Pupko T."/>
            <person name="Shuman H.A."/>
            <person name="Segal G."/>
        </authorList>
    </citation>
    <scope>NUCLEOTIDE SEQUENCE [LARGE SCALE GENOMIC DNA]</scope>
    <source>
        <strain evidence="1 2">PX-1-G2-E2</strain>
    </source>
</reference>
<accession>A0A0W0W6S1</accession>
<dbReference type="STRING" id="466.Lmac_1029"/>
<dbReference type="EMBL" id="LNYL01000027">
    <property type="protein sequence ID" value="KTD27970.1"/>
    <property type="molecule type" value="Genomic_DNA"/>
</dbReference>
<keyword evidence="2" id="KW-1185">Reference proteome</keyword>
<gene>
    <name evidence="1" type="ORF">Lmac_1029</name>
</gene>
<dbReference type="RefSeq" id="WP_133141009.1">
    <property type="nucleotide sequence ID" value="NZ_CAAAIB010000018.1"/>
</dbReference>
<dbReference type="OrthoDB" id="9812992at2"/>
<name>A0A0W0W6S1_9GAMM</name>
<protein>
    <submittedName>
        <fullName evidence="1">Uncharacterized protein</fullName>
    </submittedName>
</protein>
<dbReference type="PATRIC" id="fig|466.6.peg.1095"/>
<proteinExistence type="predicted"/>
<evidence type="ECO:0000313" key="2">
    <source>
        <dbReference type="Proteomes" id="UP000054908"/>
    </source>
</evidence>
<dbReference type="AlphaFoldDB" id="A0A0W0W6S1"/>
<organism evidence="1 2">
    <name type="scientific">Legionella maceachernii</name>
    <dbReference type="NCBI Taxonomy" id="466"/>
    <lineage>
        <taxon>Bacteria</taxon>
        <taxon>Pseudomonadati</taxon>
        <taxon>Pseudomonadota</taxon>
        <taxon>Gammaproteobacteria</taxon>
        <taxon>Legionellales</taxon>
        <taxon>Legionellaceae</taxon>
        <taxon>Legionella</taxon>
    </lineage>
</organism>
<dbReference type="Proteomes" id="UP000054908">
    <property type="component" value="Unassembled WGS sequence"/>
</dbReference>
<comment type="caution">
    <text evidence="1">The sequence shown here is derived from an EMBL/GenBank/DDBJ whole genome shotgun (WGS) entry which is preliminary data.</text>
</comment>
<sequence length="116" mass="13224">MSIVHIPFRIFFCDSRTDHPLSYQRHGRAMLLRGIPVLREEPACIEPAIPNKSAGSQHQNSAALSGFKHFRRNNFSCKTTILLSKNHLEELKGHLMLFFTGFSRLSLKKVISRCMG</sequence>
<evidence type="ECO:0000313" key="1">
    <source>
        <dbReference type="EMBL" id="KTD27970.1"/>
    </source>
</evidence>